<name>A0ABW3FEH6_9HYPH</name>
<reference evidence="3" key="1">
    <citation type="journal article" date="2019" name="Int. J. Syst. Evol. Microbiol.">
        <title>The Global Catalogue of Microorganisms (GCM) 10K type strain sequencing project: providing services to taxonomists for standard genome sequencing and annotation.</title>
        <authorList>
            <consortium name="The Broad Institute Genomics Platform"/>
            <consortium name="The Broad Institute Genome Sequencing Center for Infectious Disease"/>
            <person name="Wu L."/>
            <person name="Ma J."/>
        </authorList>
    </citation>
    <scope>NUCLEOTIDE SEQUENCE [LARGE SCALE GENOMIC DNA]</scope>
    <source>
        <strain evidence="3">CCUG 60023</strain>
    </source>
</reference>
<evidence type="ECO:0008006" key="4">
    <source>
        <dbReference type="Google" id="ProtNLM"/>
    </source>
</evidence>
<protein>
    <recommendedName>
        <fullName evidence="4">Cytoplasmic protein</fullName>
    </recommendedName>
</protein>
<keyword evidence="3" id="KW-1185">Reference proteome</keyword>
<organism evidence="2 3">
    <name type="scientific">Pseudahrensia aquimaris</name>
    <dbReference type="NCBI Taxonomy" id="744461"/>
    <lineage>
        <taxon>Bacteria</taxon>
        <taxon>Pseudomonadati</taxon>
        <taxon>Pseudomonadota</taxon>
        <taxon>Alphaproteobacteria</taxon>
        <taxon>Hyphomicrobiales</taxon>
        <taxon>Ahrensiaceae</taxon>
        <taxon>Pseudahrensia</taxon>
    </lineage>
</organism>
<feature type="chain" id="PRO_5045693498" description="Cytoplasmic protein" evidence="1">
    <location>
        <begin position="24"/>
        <end position="144"/>
    </location>
</feature>
<comment type="caution">
    <text evidence="2">The sequence shown here is derived from an EMBL/GenBank/DDBJ whole genome shotgun (WGS) entry which is preliminary data.</text>
</comment>
<evidence type="ECO:0000313" key="2">
    <source>
        <dbReference type="EMBL" id="MFD0915660.1"/>
    </source>
</evidence>
<dbReference type="RefSeq" id="WP_377211508.1">
    <property type="nucleotide sequence ID" value="NZ_JBHTJV010000003.1"/>
</dbReference>
<dbReference type="EMBL" id="JBHTJV010000003">
    <property type="protein sequence ID" value="MFD0915660.1"/>
    <property type="molecule type" value="Genomic_DNA"/>
</dbReference>
<sequence length="144" mass="16351">MRLISFCLLALAMAVIALTPARAGLVEPHIQPHLQSFPHCDDPKVLKQIVEKFNWAEDNTWHRGFVLDGLEHTRERQVHDSDHTAIPRRYCRAHALLSNGKHPTMLYLIEGGQGFAGTGFNVEFCINGLDPWRVYDGSCRVLNY</sequence>
<keyword evidence="1" id="KW-0732">Signal</keyword>
<gene>
    <name evidence="2" type="ORF">ACFQ14_04510</name>
</gene>
<feature type="signal peptide" evidence="1">
    <location>
        <begin position="1"/>
        <end position="23"/>
    </location>
</feature>
<evidence type="ECO:0000256" key="1">
    <source>
        <dbReference type="SAM" id="SignalP"/>
    </source>
</evidence>
<accession>A0ABW3FEH6</accession>
<dbReference type="Proteomes" id="UP001597101">
    <property type="component" value="Unassembled WGS sequence"/>
</dbReference>
<evidence type="ECO:0000313" key="3">
    <source>
        <dbReference type="Proteomes" id="UP001597101"/>
    </source>
</evidence>
<proteinExistence type="predicted"/>